<feature type="DNA-binding region" description="OmpR/PhoB-type" evidence="7">
    <location>
        <begin position="149"/>
        <end position="244"/>
    </location>
</feature>
<evidence type="ECO:0000256" key="2">
    <source>
        <dbReference type="ARBA" id="ARBA00023012"/>
    </source>
</evidence>
<evidence type="ECO:0000256" key="7">
    <source>
        <dbReference type="PROSITE-ProRule" id="PRU01091"/>
    </source>
</evidence>
<comment type="caution">
    <text evidence="11">The sequence shown here is derived from an EMBL/GenBank/DDBJ whole genome shotgun (WGS) entry which is preliminary data.</text>
</comment>
<keyword evidence="4 7" id="KW-0238">DNA-binding</keyword>
<keyword evidence="2" id="KW-0902">Two-component regulatory system</keyword>
<evidence type="ECO:0000256" key="4">
    <source>
        <dbReference type="ARBA" id="ARBA00023125"/>
    </source>
</evidence>
<reference evidence="11 12" key="1">
    <citation type="submission" date="2020-04" db="EMBL/GenBank/DDBJ databases">
        <title>Novel species.</title>
        <authorList>
            <person name="Teo W.F.A."/>
            <person name="Lipun K."/>
            <person name="Srisuk N."/>
            <person name="Duangmal K."/>
        </authorList>
    </citation>
    <scope>NUCLEOTIDE SEQUENCE [LARGE SCALE GENOMIC DNA]</scope>
    <source>
        <strain evidence="11 12">K13G38</strain>
    </source>
</reference>
<dbReference type="Gene3D" id="1.10.10.10">
    <property type="entry name" value="Winged helix-like DNA-binding domain superfamily/Winged helix DNA-binding domain"/>
    <property type="match status" value="1"/>
</dbReference>
<dbReference type="SUPFAM" id="SSF52172">
    <property type="entry name" value="CheY-like"/>
    <property type="match status" value="1"/>
</dbReference>
<evidence type="ECO:0000313" key="11">
    <source>
        <dbReference type="EMBL" id="NKQ52358.1"/>
    </source>
</evidence>
<gene>
    <name evidence="11" type="ORF">HFP15_05645</name>
</gene>
<dbReference type="InterPro" id="IPR001789">
    <property type="entry name" value="Sig_transdc_resp-reg_receiver"/>
</dbReference>
<proteinExistence type="predicted"/>
<dbReference type="InterPro" id="IPR039420">
    <property type="entry name" value="WalR-like"/>
</dbReference>
<keyword evidence="1 6" id="KW-0597">Phosphoprotein</keyword>
<evidence type="ECO:0000259" key="9">
    <source>
        <dbReference type="PROSITE" id="PS50110"/>
    </source>
</evidence>
<evidence type="ECO:0000256" key="1">
    <source>
        <dbReference type="ARBA" id="ARBA00022553"/>
    </source>
</evidence>
<dbReference type="InterPro" id="IPR001867">
    <property type="entry name" value="OmpR/PhoB-type_DNA-bd"/>
</dbReference>
<dbReference type="SMART" id="SM00862">
    <property type="entry name" value="Trans_reg_C"/>
    <property type="match status" value="1"/>
</dbReference>
<keyword evidence="12" id="KW-1185">Reference proteome</keyword>
<dbReference type="Pfam" id="PF00072">
    <property type="entry name" value="Response_reg"/>
    <property type="match status" value="1"/>
</dbReference>
<sequence length="246" mass="26703">MTGGRPTGAAADSPDFAPVRGPGGTTRPAVVLVVEDDDSIADPLGDGLAYAGFQVRRVRTGREALTEPEADLVLLDLGLPDVDGGEVCRRLRSRSAAPIIVVTARGDEFDRVLLLEMGADDYVVKPFGFRELVARIRAVLRRSAPAGQPPTLTIGPLVIDPAARRVHLADRELDLTAKEFDLLAFLAGQPGTVRRREDIIAQVWDENWWGSTKTLDVHIAALRKKLGDARWITTLRGVGYRLNEPA</sequence>
<dbReference type="SMART" id="SM00448">
    <property type="entry name" value="REC"/>
    <property type="match status" value="1"/>
</dbReference>
<organism evidence="11 12">
    <name type="scientific">Amycolatopsis acididurans</name>
    <dbReference type="NCBI Taxonomy" id="2724524"/>
    <lineage>
        <taxon>Bacteria</taxon>
        <taxon>Bacillati</taxon>
        <taxon>Actinomycetota</taxon>
        <taxon>Actinomycetes</taxon>
        <taxon>Pseudonocardiales</taxon>
        <taxon>Pseudonocardiaceae</taxon>
        <taxon>Amycolatopsis</taxon>
    </lineage>
</organism>
<dbReference type="EMBL" id="JAAXLS010000002">
    <property type="protein sequence ID" value="NKQ52358.1"/>
    <property type="molecule type" value="Genomic_DNA"/>
</dbReference>
<evidence type="ECO:0000256" key="6">
    <source>
        <dbReference type="PROSITE-ProRule" id="PRU00169"/>
    </source>
</evidence>
<dbReference type="SUPFAM" id="SSF46894">
    <property type="entry name" value="C-terminal effector domain of the bipartite response regulators"/>
    <property type="match status" value="1"/>
</dbReference>
<evidence type="ECO:0000259" key="10">
    <source>
        <dbReference type="PROSITE" id="PS51755"/>
    </source>
</evidence>
<evidence type="ECO:0000256" key="8">
    <source>
        <dbReference type="SAM" id="MobiDB-lite"/>
    </source>
</evidence>
<feature type="domain" description="Response regulatory" evidence="9">
    <location>
        <begin position="30"/>
        <end position="140"/>
    </location>
</feature>
<dbReference type="PROSITE" id="PS50110">
    <property type="entry name" value="RESPONSE_REGULATORY"/>
    <property type="match status" value="1"/>
</dbReference>
<dbReference type="CDD" id="cd00383">
    <property type="entry name" value="trans_reg_C"/>
    <property type="match status" value="1"/>
</dbReference>
<dbReference type="PANTHER" id="PTHR48111">
    <property type="entry name" value="REGULATOR OF RPOS"/>
    <property type="match status" value="1"/>
</dbReference>
<evidence type="ECO:0000313" key="12">
    <source>
        <dbReference type="Proteomes" id="UP000715441"/>
    </source>
</evidence>
<dbReference type="InterPro" id="IPR016032">
    <property type="entry name" value="Sig_transdc_resp-reg_C-effctor"/>
</dbReference>
<keyword evidence="3" id="KW-0805">Transcription regulation</keyword>
<dbReference type="InterPro" id="IPR036388">
    <property type="entry name" value="WH-like_DNA-bd_sf"/>
</dbReference>
<dbReference type="Pfam" id="PF00486">
    <property type="entry name" value="Trans_reg_C"/>
    <property type="match status" value="1"/>
</dbReference>
<dbReference type="PROSITE" id="PS51755">
    <property type="entry name" value="OMPR_PHOB"/>
    <property type="match status" value="1"/>
</dbReference>
<feature type="domain" description="OmpR/PhoB-type" evidence="10">
    <location>
        <begin position="149"/>
        <end position="244"/>
    </location>
</feature>
<dbReference type="Gene3D" id="6.10.250.690">
    <property type="match status" value="1"/>
</dbReference>
<protein>
    <submittedName>
        <fullName evidence="11">Response regulator transcription factor</fullName>
    </submittedName>
</protein>
<keyword evidence="5" id="KW-0804">Transcription</keyword>
<dbReference type="Proteomes" id="UP000715441">
    <property type="component" value="Unassembled WGS sequence"/>
</dbReference>
<accession>A0ABX1IXX0</accession>
<dbReference type="Gene3D" id="3.40.50.2300">
    <property type="match status" value="1"/>
</dbReference>
<evidence type="ECO:0000256" key="3">
    <source>
        <dbReference type="ARBA" id="ARBA00023015"/>
    </source>
</evidence>
<dbReference type="InterPro" id="IPR011006">
    <property type="entry name" value="CheY-like_superfamily"/>
</dbReference>
<feature type="modified residue" description="4-aspartylphosphate" evidence="6">
    <location>
        <position position="76"/>
    </location>
</feature>
<evidence type="ECO:0000256" key="5">
    <source>
        <dbReference type="ARBA" id="ARBA00023163"/>
    </source>
</evidence>
<name>A0ABX1IXX0_9PSEU</name>
<dbReference type="PANTHER" id="PTHR48111:SF1">
    <property type="entry name" value="TWO-COMPONENT RESPONSE REGULATOR ORR33"/>
    <property type="match status" value="1"/>
</dbReference>
<feature type="region of interest" description="Disordered" evidence="8">
    <location>
        <begin position="1"/>
        <end position="23"/>
    </location>
</feature>